<dbReference type="InterPro" id="IPR033764">
    <property type="entry name" value="Sdr_B"/>
</dbReference>
<keyword evidence="5" id="KW-1133">Transmembrane helix</keyword>
<name>A0A2W2BMQ1_9ACTN</name>
<dbReference type="Proteomes" id="UP000248764">
    <property type="component" value="Unassembled WGS sequence"/>
</dbReference>
<feature type="compositionally biased region" description="Basic and acidic residues" evidence="4">
    <location>
        <begin position="1"/>
        <end position="21"/>
    </location>
</feature>
<feature type="non-terminal residue" evidence="7">
    <location>
        <position position="1087"/>
    </location>
</feature>
<sequence>MTEDPVRSLLERGYGRPGPDHRPRRAGSRRARAAAGAVTALGVVASTLGAAGLATLPAQAAVGDPITGTIWQDYDSDGMYDTFEASGLLEGIEVYAYDADGNVAGPALTDASGNYSLAVTSDAGPWRVEANVPATPEWEEWRDSVVGRAAGQSNGTTVQFIDAVPATGIDFSFQTPGTFVENNPFVFLPAFRYGGHDGVQSAEFAGAAHEYDAMSPNTTTAVPTTMHVPFGQIGTTYGTAWQRAEEPGGTGTVFASAYVRRHSGLGPGGIGAIYRITPDGGTPASPTASGDLLVDVTDYGIDVGSDSDPGAVPGDPNGLRPVFGLDNAAYDWATDAQAWDRVGREGLGAMEISNDQQSLFAVNLHNRSLIEIGISRDGTQVLDVTEHELDGYFPDGSDLRPHGISANPETNEMYLTVTDTAESTGSRADLHAYVYSFDPADPTNLTEVLDFSLGYERGLFAGLYSANYYPWSTDSADWTHFLQGQVMYSAVPIVADARYLHGDLIVGIRDLGGDLFGNLTPLAPDNPFLVVPRSLGGELLKAGSNGDGTWSIEQNGVVNGQQGATTQVTLNGPNGQPGKFFMDTWVNSAEHLGATLVVPSRADGILETGLHTAEGGFQVGTRRYFQDTGGLVEPRGAAVITNTNIPPSATVKGNGLGELTAMASAAPIEIGNYVWFDIDNDGIQDPDEAVVEGATVNLYEVDADGNRTLVSTTTTDANGEYYFSSNDQNYQLKTHTDYVVGVDNPADYEAGGVLENWYPTVPDTGDPNSVDANRNDSDGLVETTDDGDFPYAAITTGGPGENDHTIDFGYSNIDYEFDKRTVSGPTENPDDDGTWTVVYELVAENTGMIPGAYLLTDDLTGYGDGVEVVDTEVVSGPPEADGLLNPNWDGTTDLNVVTGEVPIAPQSTVENGTEHVYTLEVTVSLTTDPDTGEVTALPENLACTDGQQAGDATTGLFNHATLDPTNHEDLTDDECGDLPIVTLDKTVVTEPYVVDKENQPGVWEITYGLTVTNESEVPTDYDLEDALRFGTGIEIVDGSVVATNTVPGGITTRPEYDGVGDLLIVEDEPIGALESHEYTVTCILYTS</sequence>
<evidence type="ECO:0000256" key="4">
    <source>
        <dbReference type="SAM" id="MobiDB-lite"/>
    </source>
</evidence>
<dbReference type="InterPro" id="IPR013783">
    <property type="entry name" value="Ig-like_fold"/>
</dbReference>
<evidence type="ECO:0000256" key="1">
    <source>
        <dbReference type="ARBA" id="ARBA00004613"/>
    </source>
</evidence>
<keyword evidence="2" id="KW-0964">Secreted</keyword>
<keyword evidence="8" id="KW-1185">Reference proteome</keyword>
<gene>
    <name evidence="7" type="ORF">C1I92_20420</name>
</gene>
<dbReference type="Pfam" id="PF17210">
    <property type="entry name" value="SdrD_B"/>
    <property type="match status" value="1"/>
</dbReference>
<dbReference type="GO" id="GO:0005975">
    <property type="term" value="P:carbohydrate metabolic process"/>
    <property type="evidence" value="ECO:0007669"/>
    <property type="project" value="UniProtKB-ARBA"/>
</dbReference>
<dbReference type="EMBL" id="POTW01000055">
    <property type="protein sequence ID" value="PZF81558.1"/>
    <property type="molecule type" value="Genomic_DNA"/>
</dbReference>
<evidence type="ECO:0000256" key="3">
    <source>
        <dbReference type="ARBA" id="ARBA00022729"/>
    </source>
</evidence>
<reference evidence="7 8" key="1">
    <citation type="submission" date="2018-01" db="EMBL/GenBank/DDBJ databases">
        <title>Draft genome sequence of Jiangella sp. GTF31.</title>
        <authorList>
            <person name="Sahin N."/>
            <person name="Ay H."/>
            <person name="Saygin H."/>
        </authorList>
    </citation>
    <scope>NUCLEOTIDE SEQUENCE [LARGE SCALE GENOMIC DNA]</scope>
    <source>
        <strain evidence="7 8">GTF31</strain>
    </source>
</reference>
<keyword evidence="5" id="KW-0472">Membrane</keyword>
<evidence type="ECO:0000313" key="7">
    <source>
        <dbReference type="EMBL" id="PZF81558.1"/>
    </source>
</evidence>
<feature type="transmembrane region" description="Helical" evidence="5">
    <location>
        <begin position="33"/>
        <end position="56"/>
    </location>
</feature>
<evidence type="ECO:0000256" key="2">
    <source>
        <dbReference type="ARBA" id="ARBA00022525"/>
    </source>
</evidence>
<comment type="subcellular location">
    <subcellularLocation>
        <location evidence="1">Secreted</location>
    </subcellularLocation>
</comment>
<accession>A0A2W2BMQ1</accession>
<dbReference type="SUPFAM" id="SSF117074">
    <property type="entry name" value="Hypothetical protein PA1324"/>
    <property type="match status" value="1"/>
</dbReference>
<evidence type="ECO:0000259" key="6">
    <source>
        <dbReference type="Pfam" id="PF17210"/>
    </source>
</evidence>
<proteinExistence type="predicted"/>
<dbReference type="Gene3D" id="2.60.40.10">
    <property type="entry name" value="Immunoglobulins"/>
    <property type="match status" value="2"/>
</dbReference>
<keyword evidence="5" id="KW-0812">Transmembrane</keyword>
<feature type="domain" description="SD-repeat containing protein B" evidence="6">
    <location>
        <begin position="669"/>
        <end position="781"/>
    </location>
</feature>
<dbReference type="AlphaFoldDB" id="A0A2W2BMQ1"/>
<protein>
    <recommendedName>
        <fullName evidence="6">SD-repeat containing protein B domain-containing protein</fullName>
    </recommendedName>
</protein>
<comment type="caution">
    <text evidence="7">The sequence shown here is derived from an EMBL/GenBank/DDBJ whole genome shotgun (WGS) entry which is preliminary data.</text>
</comment>
<evidence type="ECO:0000313" key="8">
    <source>
        <dbReference type="Proteomes" id="UP000248764"/>
    </source>
</evidence>
<evidence type="ECO:0000256" key="5">
    <source>
        <dbReference type="SAM" id="Phobius"/>
    </source>
</evidence>
<organism evidence="7 8">
    <name type="scientific">Jiangella anatolica</name>
    <dbReference type="NCBI Taxonomy" id="2670374"/>
    <lineage>
        <taxon>Bacteria</taxon>
        <taxon>Bacillati</taxon>
        <taxon>Actinomycetota</taxon>
        <taxon>Actinomycetes</taxon>
        <taxon>Jiangellales</taxon>
        <taxon>Jiangellaceae</taxon>
        <taxon>Jiangella</taxon>
    </lineage>
</organism>
<keyword evidence="3" id="KW-0732">Signal</keyword>
<feature type="region of interest" description="Disordered" evidence="4">
    <location>
        <begin position="1"/>
        <end position="29"/>
    </location>
</feature>
<dbReference type="GO" id="GO:0005576">
    <property type="term" value="C:extracellular region"/>
    <property type="evidence" value="ECO:0007669"/>
    <property type="project" value="UniProtKB-SubCell"/>
</dbReference>